<dbReference type="Gene3D" id="3.80.10.10">
    <property type="entry name" value="Ribonuclease Inhibitor"/>
    <property type="match status" value="1"/>
</dbReference>
<feature type="compositionally biased region" description="Polar residues" evidence="1">
    <location>
        <begin position="819"/>
        <end position="833"/>
    </location>
</feature>
<organism evidence="4">
    <name type="scientific">Nyssomyia neivai</name>
    <dbReference type="NCBI Taxonomy" id="330878"/>
    <lineage>
        <taxon>Eukaryota</taxon>
        <taxon>Metazoa</taxon>
        <taxon>Ecdysozoa</taxon>
        <taxon>Arthropoda</taxon>
        <taxon>Hexapoda</taxon>
        <taxon>Insecta</taxon>
        <taxon>Pterygota</taxon>
        <taxon>Neoptera</taxon>
        <taxon>Endopterygota</taxon>
        <taxon>Diptera</taxon>
        <taxon>Nematocera</taxon>
        <taxon>Psychodoidea</taxon>
        <taxon>Psychodidae</taxon>
        <taxon>Nyssomyia</taxon>
    </lineage>
</organism>
<keyword evidence="3" id="KW-0732">Signal</keyword>
<feature type="signal peptide" evidence="3">
    <location>
        <begin position="1"/>
        <end position="26"/>
    </location>
</feature>
<feature type="chain" id="PRO_5009875489" evidence="3">
    <location>
        <begin position="27"/>
        <end position="891"/>
    </location>
</feature>
<sequence>MKTMYQFPNVTTLLVVALCAISFCTAKRKDAAQWAPFRNNPVNHHENVIISYDHPKLTNFVHDVYPKSTTHGATGSTPLGDTQHIIKRTSAANSAMPHSSRLHRRDIRHTTMQRNLCNTDWCKCLGEKILDVECNLPGQAITFGEQFFIPREARSFVVHLGATTRLTVRHGLFQENRINRILFLGPESDSRVHVEFLPNALEGNKAPNPAIEIINCDTVAFKNGTFHGDINLNVTNCRNVIVYEGALGQTNFSGIFDTIGDLRMKPNALNGGTYSLIYIVNSYIERLEKIGNTMREIKIANSTIKEIATKAFGFSELGSIVLERTAIATIEPKAFPEGLFCKTLRIVGCNITTIATQAIVGVGFETMTFEENTVRNIEKNGISAVSVNASVSYNRIEKSSHNWLSIQDFSNLDVNNNSFGEFGAMGLTHSTKSRRCTFFRNAITHAEKYSMELPRDCTMKDVYFYNTCTCNLQWLKDLVRKDVAQLEEISYCSTDAAIKLCFNSSLIRTTTYRREVCSDSPTLDCMKNQKEPQYEGNFIRPEDIGNRNGRVGILYYIAGGVACIIILIVLIGVLIVCLRKKSKRHDRAELITPTPEHSHHSVDRVPKSMRIFTPEDRMIINQTLERMKAKHPPEKYDQVYNNTQKLLNGSLTESEKVLTIGEVVRTLSECENSGEDFVAFTDILYKHLAPKDTNQNDPVYAEPNLIATNDDRTQLDLNHIYAEPHSVQQPLLNNEYAFPVDRNTETGLYTEPVVSSREPQRKLISPYAIGGTTVPHEAGRSTPPNLPDVLSQSTAPSSSEPPLLPQGNVQRIANAFANNPNFHITRSPRSNRTIPKYTIPASKGQQSANGSTGRNHSGPSGLHKKDSGSSDHSGGSDITVKMDDVIDYADA</sequence>
<dbReference type="SUPFAM" id="SSF51126">
    <property type="entry name" value="Pectin lyase-like"/>
    <property type="match status" value="1"/>
</dbReference>
<proteinExistence type="predicted"/>
<reference evidence="4" key="1">
    <citation type="submission" date="2016-12" db="EMBL/GenBank/DDBJ databases">
        <title>An insight into the sialome and mialome of the sand fly, Nyssomyia neivai.</title>
        <authorList>
            <person name="Sebastian V."/>
            <person name="Goulart T.M."/>
            <person name="Oliveira W."/>
            <person name="Calvo E."/>
            <person name="Oliveira L.F."/>
            <person name="Pinto M.C."/>
            <person name="Rosselino A.M."/>
            <person name="Ribeiro J.M."/>
        </authorList>
    </citation>
    <scope>NUCLEOTIDE SEQUENCE</scope>
</reference>
<keyword evidence="2" id="KW-0812">Transmembrane</keyword>
<feature type="transmembrane region" description="Helical" evidence="2">
    <location>
        <begin position="553"/>
        <end position="578"/>
    </location>
</feature>
<accession>A0A1L8D9R6</accession>
<protein>
    <submittedName>
        <fullName evidence="4">Uncharacterized protein</fullName>
    </submittedName>
</protein>
<dbReference type="AlphaFoldDB" id="A0A1L8D9R6"/>
<evidence type="ECO:0000256" key="1">
    <source>
        <dbReference type="SAM" id="MobiDB-lite"/>
    </source>
</evidence>
<feature type="compositionally biased region" description="Polar residues" evidence="1">
    <location>
        <begin position="843"/>
        <end position="858"/>
    </location>
</feature>
<feature type="compositionally biased region" description="Polar residues" evidence="1">
    <location>
        <begin position="790"/>
        <end position="800"/>
    </location>
</feature>
<keyword evidence="2" id="KW-0472">Membrane</keyword>
<evidence type="ECO:0000313" key="4">
    <source>
        <dbReference type="EMBL" id="JAV03105.1"/>
    </source>
</evidence>
<dbReference type="InterPro" id="IPR032675">
    <property type="entry name" value="LRR_dom_sf"/>
</dbReference>
<name>A0A1L8D9R6_9DIPT</name>
<dbReference type="EMBL" id="GFDF01010979">
    <property type="protein sequence ID" value="JAV03105.1"/>
    <property type="molecule type" value="Transcribed_RNA"/>
</dbReference>
<dbReference type="InterPro" id="IPR011050">
    <property type="entry name" value="Pectin_lyase_fold/virulence"/>
</dbReference>
<feature type="region of interest" description="Disordered" evidence="1">
    <location>
        <begin position="819"/>
        <end position="891"/>
    </location>
</feature>
<feature type="region of interest" description="Disordered" evidence="1">
    <location>
        <begin position="770"/>
        <end position="806"/>
    </location>
</feature>
<evidence type="ECO:0000256" key="3">
    <source>
        <dbReference type="SAM" id="SignalP"/>
    </source>
</evidence>
<keyword evidence="2" id="KW-1133">Transmembrane helix</keyword>
<evidence type="ECO:0000256" key="2">
    <source>
        <dbReference type="SAM" id="Phobius"/>
    </source>
</evidence>